<dbReference type="InterPro" id="IPR001818">
    <property type="entry name" value="Pept_M10_metallopeptidase"/>
</dbReference>
<evidence type="ECO:0000256" key="3">
    <source>
        <dbReference type="ARBA" id="ARBA00022622"/>
    </source>
</evidence>
<feature type="binding site" evidence="13">
    <location>
        <position position="266"/>
    </location>
    <ligand>
        <name>Zn(2+)</name>
        <dbReference type="ChEBI" id="CHEBI:29105"/>
        <label>2</label>
        <note>catalytic</note>
    </ligand>
</feature>
<keyword evidence="7" id="KW-0378">Hydrolase</keyword>
<dbReference type="EMBL" id="BPVZ01000009">
    <property type="protein sequence ID" value="GKU95565.1"/>
    <property type="molecule type" value="Genomic_DNA"/>
</dbReference>
<feature type="binding site" evidence="13">
    <location>
        <position position="243"/>
    </location>
    <ligand>
        <name>Ca(2+)</name>
        <dbReference type="ChEBI" id="CHEBI:29108"/>
        <label>3</label>
    </ligand>
</feature>
<keyword evidence="3" id="KW-0449">Lipoprotein</keyword>
<evidence type="ECO:0000256" key="4">
    <source>
        <dbReference type="ARBA" id="ARBA00022670"/>
    </source>
</evidence>
<feature type="active site" evidence="12">
    <location>
        <position position="267"/>
    </location>
</feature>
<feature type="binding site" evidence="13">
    <location>
        <position position="284"/>
    </location>
    <ligand>
        <name>Zn(2+)</name>
        <dbReference type="ChEBI" id="CHEBI:29105"/>
        <label>2</label>
        <note>catalytic</note>
    </ligand>
</feature>
<feature type="binding site" evidence="13">
    <location>
        <position position="240"/>
    </location>
    <ligand>
        <name>Ca(2+)</name>
        <dbReference type="ChEBI" id="CHEBI:29108"/>
        <label>3</label>
    </ligand>
</feature>
<feature type="binding site" evidence="13">
    <location>
        <position position="228"/>
    </location>
    <ligand>
        <name>Zn(2+)</name>
        <dbReference type="ChEBI" id="CHEBI:29105"/>
        <label>1</label>
    </ligand>
</feature>
<comment type="cofactor">
    <cofactor evidence="13">
        <name>Zn(2+)</name>
        <dbReference type="ChEBI" id="CHEBI:29105"/>
    </cofactor>
    <text evidence="13">Binds 2 Zn(2+) ions per subunit.</text>
</comment>
<keyword evidence="13" id="KW-0106">Calcium</keyword>
<dbReference type="InterPro" id="IPR024079">
    <property type="entry name" value="MetalloPept_cat_dom_sf"/>
</dbReference>
<evidence type="ECO:0000313" key="18">
    <source>
        <dbReference type="Proteomes" id="UP001054252"/>
    </source>
</evidence>
<name>A0AAV5I8V6_9ROSI</name>
<dbReference type="AlphaFoldDB" id="A0AAV5I8V6"/>
<proteinExistence type="inferred from homology"/>
<feature type="binding site" evidence="13">
    <location>
        <position position="220"/>
    </location>
    <ligand>
        <name>Ca(2+)</name>
        <dbReference type="ChEBI" id="CHEBI:29108"/>
        <label>3</label>
    </ligand>
</feature>
<dbReference type="GO" id="GO:0030574">
    <property type="term" value="P:collagen catabolic process"/>
    <property type="evidence" value="ECO:0007669"/>
    <property type="project" value="TreeGrafter"/>
</dbReference>
<keyword evidence="11" id="KW-0325">Glycoprotein</keyword>
<dbReference type="GO" id="GO:0098552">
    <property type="term" value="C:side of membrane"/>
    <property type="evidence" value="ECO:0007669"/>
    <property type="project" value="UniProtKB-KW"/>
</dbReference>
<evidence type="ECO:0000256" key="14">
    <source>
        <dbReference type="SAM" id="MobiDB-lite"/>
    </source>
</evidence>
<dbReference type="PRINTS" id="PR00138">
    <property type="entry name" value="MATRIXIN"/>
</dbReference>
<dbReference type="Proteomes" id="UP001054252">
    <property type="component" value="Unassembled WGS sequence"/>
</dbReference>
<evidence type="ECO:0000256" key="2">
    <source>
        <dbReference type="ARBA" id="ARBA00009614"/>
    </source>
</evidence>
<keyword evidence="9" id="KW-0482">Metalloprotease</keyword>
<dbReference type="SUPFAM" id="SSF55486">
    <property type="entry name" value="Metalloproteases ('zincins'), catalytic domain"/>
    <property type="match status" value="1"/>
</dbReference>
<feature type="binding site" evidence="13">
    <location>
        <position position="276"/>
    </location>
    <ligand>
        <name>Zn(2+)</name>
        <dbReference type="ChEBI" id="CHEBI:29105"/>
        <label>2</label>
        <note>catalytic</note>
    </ligand>
</feature>
<feature type="binding site" evidence="13">
    <location>
        <position position="221"/>
    </location>
    <ligand>
        <name>Ca(2+)</name>
        <dbReference type="ChEBI" id="CHEBI:29108"/>
        <label>3</label>
    </ligand>
</feature>
<evidence type="ECO:0000256" key="9">
    <source>
        <dbReference type="ARBA" id="ARBA00023049"/>
    </source>
</evidence>
<feature type="chain" id="PRO_5043349425" description="Peptidase metallopeptidase domain-containing protein" evidence="15">
    <location>
        <begin position="26"/>
        <end position="457"/>
    </location>
</feature>
<dbReference type="PANTHER" id="PTHR10201:SF249">
    <property type="entry name" value="METALLOENDOPROTEINASE 1-MMP"/>
    <property type="match status" value="1"/>
</dbReference>
<comment type="subcellular location">
    <subcellularLocation>
        <location evidence="1">Cell membrane</location>
        <topology evidence="1">Lipid-anchor</topology>
        <topology evidence="1">GPI-anchor</topology>
        <orientation evidence="1">Extracellular side</orientation>
    </subcellularLocation>
</comment>
<evidence type="ECO:0000256" key="8">
    <source>
        <dbReference type="ARBA" id="ARBA00022833"/>
    </source>
</evidence>
<dbReference type="Pfam" id="PF00413">
    <property type="entry name" value="Peptidase_M10"/>
    <property type="match status" value="1"/>
</dbReference>
<keyword evidence="4" id="KW-0645">Protease</keyword>
<accession>A0AAV5I8V6</accession>
<reference evidence="17 18" key="1">
    <citation type="journal article" date="2021" name="Commun. Biol.">
        <title>The genome of Shorea leprosula (Dipterocarpaceae) highlights the ecological relevance of drought in aseasonal tropical rainforests.</title>
        <authorList>
            <person name="Ng K.K.S."/>
            <person name="Kobayashi M.J."/>
            <person name="Fawcett J.A."/>
            <person name="Hatakeyama M."/>
            <person name="Paape T."/>
            <person name="Ng C.H."/>
            <person name="Ang C.C."/>
            <person name="Tnah L.H."/>
            <person name="Lee C.T."/>
            <person name="Nishiyama T."/>
            <person name="Sese J."/>
            <person name="O'Brien M.J."/>
            <person name="Copetti D."/>
            <person name="Mohd Noor M.I."/>
            <person name="Ong R.C."/>
            <person name="Putra M."/>
            <person name="Sireger I.Z."/>
            <person name="Indrioko S."/>
            <person name="Kosugi Y."/>
            <person name="Izuno A."/>
            <person name="Isagi Y."/>
            <person name="Lee S.L."/>
            <person name="Shimizu K.K."/>
        </authorList>
    </citation>
    <scope>NUCLEOTIDE SEQUENCE [LARGE SCALE GENOMIC DNA]</scope>
    <source>
        <strain evidence="17">214</strain>
    </source>
</reference>
<dbReference type="InterPro" id="IPR036365">
    <property type="entry name" value="PGBD-like_sf"/>
</dbReference>
<feature type="region of interest" description="Disordered" evidence="14">
    <location>
        <begin position="328"/>
        <end position="347"/>
    </location>
</feature>
<keyword evidence="5 13" id="KW-0479">Metal-binding</keyword>
<dbReference type="GO" id="GO:0005886">
    <property type="term" value="C:plasma membrane"/>
    <property type="evidence" value="ECO:0007669"/>
    <property type="project" value="UniProtKB-SubCell"/>
</dbReference>
<dbReference type="SUPFAM" id="SSF47090">
    <property type="entry name" value="PGBD-like"/>
    <property type="match status" value="1"/>
</dbReference>
<evidence type="ECO:0000313" key="17">
    <source>
        <dbReference type="EMBL" id="GKU95565.1"/>
    </source>
</evidence>
<keyword evidence="3" id="KW-0472">Membrane</keyword>
<dbReference type="Gene3D" id="3.40.390.10">
    <property type="entry name" value="Collagenase (Catalytic Domain)"/>
    <property type="match status" value="1"/>
</dbReference>
<evidence type="ECO:0000256" key="10">
    <source>
        <dbReference type="ARBA" id="ARBA00023145"/>
    </source>
</evidence>
<feature type="binding site" evidence="13">
    <location>
        <position position="215"/>
    </location>
    <ligand>
        <name>Zn(2+)</name>
        <dbReference type="ChEBI" id="CHEBI:29105"/>
        <label>1</label>
    </ligand>
</feature>
<evidence type="ECO:0000256" key="6">
    <source>
        <dbReference type="ARBA" id="ARBA00022729"/>
    </source>
</evidence>
<organism evidence="17 18">
    <name type="scientific">Rubroshorea leprosula</name>
    <dbReference type="NCBI Taxonomy" id="152421"/>
    <lineage>
        <taxon>Eukaryota</taxon>
        <taxon>Viridiplantae</taxon>
        <taxon>Streptophyta</taxon>
        <taxon>Embryophyta</taxon>
        <taxon>Tracheophyta</taxon>
        <taxon>Spermatophyta</taxon>
        <taxon>Magnoliopsida</taxon>
        <taxon>eudicotyledons</taxon>
        <taxon>Gunneridae</taxon>
        <taxon>Pentapetalae</taxon>
        <taxon>rosids</taxon>
        <taxon>malvids</taxon>
        <taxon>Malvales</taxon>
        <taxon>Dipterocarpaceae</taxon>
        <taxon>Rubroshorea</taxon>
    </lineage>
</organism>
<dbReference type="Pfam" id="PF01471">
    <property type="entry name" value="PG_binding_1"/>
    <property type="match status" value="1"/>
</dbReference>
<evidence type="ECO:0000256" key="7">
    <source>
        <dbReference type="ARBA" id="ARBA00022801"/>
    </source>
</evidence>
<dbReference type="PANTHER" id="PTHR10201">
    <property type="entry name" value="MATRIX METALLOPROTEINASE"/>
    <property type="match status" value="1"/>
</dbReference>
<evidence type="ECO:0000256" key="13">
    <source>
        <dbReference type="PIRSR" id="PIRSR621190-2"/>
    </source>
</evidence>
<dbReference type="GO" id="GO:0008270">
    <property type="term" value="F:zinc ion binding"/>
    <property type="evidence" value="ECO:0007669"/>
    <property type="project" value="InterPro"/>
</dbReference>
<keyword evidence="6 15" id="KW-0732">Signal</keyword>
<keyword evidence="10" id="KW-0865">Zymogen</keyword>
<keyword evidence="18" id="KW-1185">Reference proteome</keyword>
<keyword evidence="8 13" id="KW-0862">Zinc</keyword>
<feature type="binding site" description="in inhibited form" evidence="13">
    <location>
        <position position="124"/>
    </location>
    <ligand>
        <name>Zn(2+)</name>
        <dbReference type="ChEBI" id="CHEBI:29105"/>
        <label>2</label>
        <note>catalytic</note>
    </ligand>
</feature>
<gene>
    <name evidence="17" type="ORF">SLEP1_g8906</name>
</gene>
<feature type="compositionally biased region" description="Low complexity" evidence="14">
    <location>
        <begin position="335"/>
        <end position="347"/>
    </location>
</feature>
<dbReference type="GO" id="GO:0031012">
    <property type="term" value="C:extracellular matrix"/>
    <property type="evidence" value="ECO:0007669"/>
    <property type="project" value="InterPro"/>
</dbReference>
<comment type="cofactor">
    <cofactor evidence="13">
        <name>Ca(2+)</name>
        <dbReference type="ChEBI" id="CHEBI:29108"/>
    </cofactor>
    <text evidence="13">Can bind about 5 Ca(2+) ions per subunit.</text>
</comment>
<evidence type="ECO:0000256" key="5">
    <source>
        <dbReference type="ARBA" id="ARBA00022723"/>
    </source>
</evidence>
<dbReference type="InterPro" id="IPR006026">
    <property type="entry name" value="Peptidase_Metallo"/>
</dbReference>
<evidence type="ECO:0000256" key="1">
    <source>
        <dbReference type="ARBA" id="ARBA00004471"/>
    </source>
</evidence>
<dbReference type="InterPro" id="IPR021190">
    <property type="entry name" value="Pept_M10A"/>
</dbReference>
<feature type="binding site" evidence="13">
    <location>
        <position position="203"/>
    </location>
    <ligand>
        <name>Ca(2+)</name>
        <dbReference type="ChEBI" id="CHEBI:29108"/>
        <label>2</label>
    </ligand>
</feature>
<comment type="caution">
    <text evidence="17">The sequence shown here is derived from an EMBL/GenBank/DDBJ whole genome shotgun (WGS) entry which is preliminary data.</text>
</comment>
<evidence type="ECO:0000256" key="15">
    <source>
        <dbReference type="SAM" id="SignalP"/>
    </source>
</evidence>
<dbReference type="CDD" id="cd04278">
    <property type="entry name" value="ZnMc_MMP"/>
    <property type="match status" value="1"/>
</dbReference>
<dbReference type="InterPro" id="IPR002477">
    <property type="entry name" value="Peptidoglycan-bd-like"/>
</dbReference>
<dbReference type="SMART" id="SM00235">
    <property type="entry name" value="ZnMc"/>
    <property type="match status" value="1"/>
</dbReference>
<keyword evidence="3" id="KW-0336">GPI-anchor</keyword>
<evidence type="ECO:0000259" key="16">
    <source>
        <dbReference type="SMART" id="SM00235"/>
    </source>
</evidence>
<evidence type="ECO:0000256" key="12">
    <source>
        <dbReference type="PIRSR" id="PIRSR621190-1"/>
    </source>
</evidence>
<dbReference type="FunFam" id="3.40.390.10:FF:000018">
    <property type="entry name" value="Metalloendoproteinase 1"/>
    <property type="match status" value="1"/>
</dbReference>
<dbReference type="GO" id="GO:0006508">
    <property type="term" value="P:proteolysis"/>
    <property type="evidence" value="ECO:0007669"/>
    <property type="project" value="UniProtKB-KW"/>
</dbReference>
<dbReference type="GO" id="GO:0004222">
    <property type="term" value="F:metalloendopeptidase activity"/>
    <property type="evidence" value="ECO:0007669"/>
    <property type="project" value="InterPro"/>
</dbReference>
<evidence type="ECO:0000256" key="11">
    <source>
        <dbReference type="ARBA" id="ARBA00023180"/>
    </source>
</evidence>
<comment type="similarity">
    <text evidence="2">Belongs to the peptidase M10A family. Matrix metalloproteinases (MMPs) subfamily.</text>
</comment>
<protein>
    <recommendedName>
        <fullName evidence="16">Peptidase metallopeptidase domain-containing protein</fullName>
    </recommendedName>
</protein>
<feature type="domain" description="Peptidase metallopeptidase" evidence="16">
    <location>
        <begin position="144"/>
        <end position="311"/>
    </location>
</feature>
<feature type="binding site" evidence="13">
    <location>
        <position position="243"/>
    </location>
    <ligand>
        <name>Ca(2+)</name>
        <dbReference type="ChEBI" id="CHEBI:29108"/>
        <label>1</label>
    </ligand>
</feature>
<dbReference type="InterPro" id="IPR033739">
    <property type="entry name" value="M10A_MMP"/>
</dbReference>
<sequence length="457" mass="49828">MMFPLSCYCFLFSLLFSCLPCPSSAARITPGQVTVLTTDDHNATWRDLTRFVDTGKGSHVSGMSELKEYFNRFGYLSVPENDNFTDVFDAEFESAVVRYQEKLGLPMTGKLDSDTISTIVSPRCGVSEAAPTRHTTKHFTYFYGKPRWVRPPPAMLTYAFSPNDMIDYISLSEIQAVFQRSFARWASVIPLNFTEIDDYQSADIRIGFYRGDHGDGQPFDGVLGVLGHAFSPENGRFHLDEAETWSVDFSKVKSKVAVDLESVATHEIGHVLGLGHTPVKEAVMYPSLSPRTKKVDLKVDDVEGVQALYGSNPNFKFSSLMASENSSNIGVGLQSRPSKGSRSPSNSSLMASACNRFIARSLASVKSATRFNGLRSSLTRSSAAPSATGLPLPSKTTASSLRRFSSSRSPSIFHCVQSLLPLHSAVAAARMTSCLSTTSRSCRALSQGTLCCTSPGL</sequence>
<feature type="signal peptide" evidence="15">
    <location>
        <begin position="1"/>
        <end position="25"/>
    </location>
</feature>
<feature type="binding site" evidence="13">
    <location>
        <position position="238"/>
    </location>
    <ligand>
        <name>Zn(2+)</name>
        <dbReference type="ChEBI" id="CHEBI:29105"/>
        <label>1</label>
    </ligand>
</feature>
<feature type="binding site" evidence="13">
    <location>
        <position position="270"/>
    </location>
    <ligand>
        <name>Zn(2+)</name>
        <dbReference type="ChEBI" id="CHEBI:29105"/>
        <label>2</label>
        <note>catalytic</note>
    </ligand>
</feature>
<feature type="binding site" evidence="13">
    <location>
        <position position="213"/>
    </location>
    <ligand>
        <name>Zn(2+)</name>
        <dbReference type="ChEBI" id="CHEBI:29105"/>
        <label>1</label>
    </ligand>
</feature>
<dbReference type="GO" id="GO:0030198">
    <property type="term" value="P:extracellular matrix organization"/>
    <property type="evidence" value="ECO:0007669"/>
    <property type="project" value="TreeGrafter"/>
</dbReference>